<evidence type="ECO:0000256" key="10">
    <source>
        <dbReference type="ARBA" id="ARBA00022989"/>
    </source>
</evidence>
<comment type="caution">
    <text evidence="14">Lacks conserved residue(s) required for the propagation of feature annotation.</text>
</comment>
<dbReference type="CDD" id="cd06164">
    <property type="entry name" value="S2P-M50_SpoIVFB_CBS"/>
    <property type="match status" value="1"/>
</dbReference>
<dbReference type="InterPro" id="IPR016483">
    <property type="entry name" value="UCP006404_Pept_M50_CBS"/>
</dbReference>
<dbReference type="Proteomes" id="UP000641386">
    <property type="component" value="Unassembled WGS sequence"/>
</dbReference>
<keyword evidence="7" id="KW-0677">Repeat</keyword>
<evidence type="ECO:0000256" key="8">
    <source>
        <dbReference type="ARBA" id="ARBA00022801"/>
    </source>
</evidence>
<evidence type="ECO:0000256" key="7">
    <source>
        <dbReference type="ARBA" id="ARBA00022737"/>
    </source>
</evidence>
<keyword evidence="8 14" id="KW-0378">Hydrolase</keyword>
<evidence type="ECO:0000256" key="5">
    <source>
        <dbReference type="ARBA" id="ARBA00022692"/>
    </source>
</evidence>
<keyword evidence="20" id="KW-1185">Reference proteome</keyword>
<feature type="binding site" evidence="16">
    <location>
        <position position="71"/>
    </location>
    <ligand>
        <name>Zn(2+)</name>
        <dbReference type="ChEBI" id="CHEBI:29105"/>
        <note>catalytic</note>
    </ligand>
</feature>
<dbReference type="Pfam" id="PF02163">
    <property type="entry name" value="Peptidase_M50"/>
    <property type="match status" value="2"/>
</dbReference>
<feature type="domain" description="CBS" evidence="18">
    <location>
        <begin position="316"/>
        <end position="376"/>
    </location>
</feature>
<accession>A0A918ZSN7</accession>
<keyword evidence="5 14" id="KW-0812">Transmembrane</keyword>
<comment type="subcellular location">
    <subcellularLocation>
        <location evidence="1">Cell membrane</location>
        <topology evidence="1">Multi-pass membrane protein</topology>
    </subcellularLocation>
</comment>
<comment type="caution">
    <text evidence="19">The sequence shown here is derived from an EMBL/GenBank/DDBJ whole genome shotgun (WGS) entry which is preliminary data.</text>
</comment>
<keyword evidence="9 14" id="KW-0862">Zinc</keyword>
<evidence type="ECO:0000256" key="12">
    <source>
        <dbReference type="ARBA" id="ARBA00023122"/>
    </source>
</evidence>
<feature type="transmembrane region" description="Helical" evidence="14">
    <location>
        <begin position="45"/>
        <end position="67"/>
    </location>
</feature>
<feature type="active site" evidence="15">
    <location>
        <position position="68"/>
    </location>
</feature>
<feature type="transmembrane region" description="Helical" evidence="14">
    <location>
        <begin position="143"/>
        <end position="165"/>
    </location>
</feature>
<evidence type="ECO:0000256" key="15">
    <source>
        <dbReference type="PIRSR" id="PIRSR006404-1"/>
    </source>
</evidence>
<gene>
    <name evidence="19" type="ORF">GCM10014715_23200</name>
</gene>
<dbReference type="SUPFAM" id="SSF54631">
    <property type="entry name" value="CBS-domain pair"/>
    <property type="match status" value="1"/>
</dbReference>
<dbReference type="GO" id="GO:0008237">
    <property type="term" value="F:metallopeptidase activity"/>
    <property type="evidence" value="ECO:0007669"/>
    <property type="project" value="UniProtKB-UniRule"/>
</dbReference>
<dbReference type="Pfam" id="PF00571">
    <property type="entry name" value="CBS"/>
    <property type="match status" value="2"/>
</dbReference>
<evidence type="ECO:0000256" key="13">
    <source>
        <dbReference type="ARBA" id="ARBA00023136"/>
    </source>
</evidence>
<dbReference type="InterPro" id="IPR046342">
    <property type="entry name" value="CBS_dom_sf"/>
</dbReference>
<protein>
    <recommendedName>
        <fullName evidence="14">Zinc metalloprotease</fullName>
    </recommendedName>
</protein>
<dbReference type="AlphaFoldDB" id="A0A918ZSN7"/>
<organism evidence="19 20">
    <name type="scientific">Streptomyces spiralis</name>
    <dbReference type="NCBI Taxonomy" id="66376"/>
    <lineage>
        <taxon>Bacteria</taxon>
        <taxon>Bacillati</taxon>
        <taxon>Actinomycetota</taxon>
        <taxon>Actinomycetes</taxon>
        <taxon>Kitasatosporales</taxon>
        <taxon>Streptomycetaceae</taxon>
        <taxon>Streptomyces</taxon>
    </lineage>
</organism>
<evidence type="ECO:0000256" key="6">
    <source>
        <dbReference type="ARBA" id="ARBA00022723"/>
    </source>
</evidence>
<sequence length="384" mass="40564">MGATFWLGRVAGIRVGVHWSVLVIFTLIAFGLAEGRLPRAHPGGALWAYWLTGLVTAAVFLLSLLAHEISHVLVARRNGVGGDEITLWLLGGVARLRSEAPTPAAELRIAGVGPLVSLVLGGVFALFTWWAHVQHGPVLVVEALAWLAGINILLAVFNALPAAPLDGGRLLRALVWWRTGSRLRATEVAGGAGRVLGWIMVAVGLYEVLAGGFSGGLWLVLIGWFMVAMATLEGSQARLRELLRSVPVRQAMTPDPVTAAVGTTVEEFLGSPPWRYRHSAFPVTDDAGSPVGLVTVRRAGQVPVEDRGSTSLEAVMVPLAEIPTAGPDDPLDQLLPTLDASPARRALVLAEGRVVGIVTSADVSRVVTWLSSTRPPGAGLRTVP</sequence>
<dbReference type="InterPro" id="IPR008915">
    <property type="entry name" value="Peptidase_M50"/>
</dbReference>
<dbReference type="GO" id="GO:0006508">
    <property type="term" value="P:proteolysis"/>
    <property type="evidence" value="ECO:0007669"/>
    <property type="project" value="UniProtKB-KW"/>
</dbReference>
<dbReference type="Gene3D" id="3.10.580.10">
    <property type="entry name" value="CBS-domain"/>
    <property type="match status" value="1"/>
</dbReference>
<comment type="cofactor">
    <cofactor evidence="14 16">
        <name>Zn(2+)</name>
        <dbReference type="ChEBI" id="CHEBI:29105"/>
    </cofactor>
    <text evidence="14 16">Binds 1 zinc ion per subunit.</text>
</comment>
<evidence type="ECO:0000256" key="2">
    <source>
        <dbReference type="ARBA" id="ARBA00007931"/>
    </source>
</evidence>
<reference evidence="19" key="1">
    <citation type="journal article" date="2014" name="Int. J. Syst. Evol. Microbiol.">
        <title>Complete genome sequence of Corynebacterium casei LMG S-19264T (=DSM 44701T), isolated from a smear-ripened cheese.</title>
        <authorList>
            <consortium name="US DOE Joint Genome Institute (JGI-PGF)"/>
            <person name="Walter F."/>
            <person name="Albersmeier A."/>
            <person name="Kalinowski J."/>
            <person name="Ruckert C."/>
        </authorList>
    </citation>
    <scope>NUCLEOTIDE SEQUENCE</scope>
    <source>
        <strain evidence="19">JCM 3302</strain>
    </source>
</reference>
<dbReference type="GO" id="GO:0046872">
    <property type="term" value="F:metal ion binding"/>
    <property type="evidence" value="ECO:0007669"/>
    <property type="project" value="UniProtKB-UniRule"/>
</dbReference>
<keyword evidence="12 17" id="KW-0129">CBS domain</keyword>
<evidence type="ECO:0000256" key="4">
    <source>
        <dbReference type="ARBA" id="ARBA00022670"/>
    </source>
</evidence>
<dbReference type="EMBL" id="BNBC01000008">
    <property type="protein sequence ID" value="GHE68820.1"/>
    <property type="molecule type" value="Genomic_DNA"/>
</dbReference>
<evidence type="ECO:0000313" key="20">
    <source>
        <dbReference type="Proteomes" id="UP000641386"/>
    </source>
</evidence>
<comment type="similarity">
    <text evidence="2 14">Belongs to the peptidase M50B family.</text>
</comment>
<feature type="transmembrane region" description="Helical" evidence="14">
    <location>
        <begin position="107"/>
        <end position="131"/>
    </location>
</feature>
<evidence type="ECO:0000256" key="17">
    <source>
        <dbReference type="PROSITE-ProRule" id="PRU00703"/>
    </source>
</evidence>
<evidence type="ECO:0000256" key="16">
    <source>
        <dbReference type="PIRSR" id="PIRSR006404-2"/>
    </source>
</evidence>
<dbReference type="GO" id="GO:0005886">
    <property type="term" value="C:plasma membrane"/>
    <property type="evidence" value="ECO:0007669"/>
    <property type="project" value="UniProtKB-SubCell"/>
</dbReference>
<name>A0A918ZSN7_9ACTN</name>
<evidence type="ECO:0000256" key="3">
    <source>
        <dbReference type="ARBA" id="ARBA00022475"/>
    </source>
</evidence>
<dbReference type="PIRSF" id="PIRSF006404">
    <property type="entry name" value="UCP006404_Pept_M50_CBS"/>
    <property type="match status" value="1"/>
</dbReference>
<evidence type="ECO:0000256" key="11">
    <source>
        <dbReference type="ARBA" id="ARBA00023049"/>
    </source>
</evidence>
<dbReference type="PANTHER" id="PTHR39188">
    <property type="entry name" value="MEMBRANE-ASSOCIATED ZINC METALLOPROTEASE M50B"/>
    <property type="match status" value="1"/>
</dbReference>
<dbReference type="RefSeq" id="WP_189899243.1">
    <property type="nucleotide sequence ID" value="NZ_BNBC01000008.1"/>
</dbReference>
<keyword evidence="10 14" id="KW-1133">Transmembrane helix</keyword>
<feature type="transmembrane region" description="Helical" evidence="14">
    <location>
        <begin position="12"/>
        <end position="33"/>
    </location>
</feature>
<evidence type="ECO:0000313" key="19">
    <source>
        <dbReference type="EMBL" id="GHE68820.1"/>
    </source>
</evidence>
<keyword evidence="6 14" id="KW-0479">Metal-binding</keyword>
<dbReference type="InterPro" id="IPR000644">
    <property type="entry name" value="CBS_dom"/>
</dbReference>
<keyword evidence="4 14" id="KW-0645">Protease</keyword>
<reference evidence="19" key="2">
    <citation type="submission" date="2020-09" db="EMBL/GenBank/DDBJ databases">
        <authorList>
            <person name="Sun Q."/>
            <person name="Ohkuma M."/>
        </authorList>
    </citation>
    <scope>NUCLEOTIDE SEQUENCE</scope>
    <source>
        <strain evidence="19">JCM 3302</strain>
    </source>
</reference>
<feature type="binding site" evidence="16">
    <location>
        <position position="67"/>
    </location>
    <ligand>
        <name>Zn(2+)</name>
        <dbReference type="ChEBI" id="CHEBI:29105"/>
        <note>catalytic</note>
    </ligand>
</feature>
<keyword evidence="13 14" id="KW-0472">Membrane</keyword>
<proteinExistence type="inferred from homology"/>
<evidence type="ECO:0000256" key="1">
    <source>
        <dbReference type="ARBA" id="ARBA00004651"/>
    </source>
</evidence>
<keyword evidence="3" id="KW-1003">Cell membrane</keyword>
<dbReference type="PANTHER" id="PTHR39188:SF3">
    <property type="entry name" value="STAGE IV SPORULATION PROTEIN FB"/>
    <property type="match status" value="1"/>
</dbReference>
<evidence type="ECO:0000256" key="14">
    <source>
        <dbReference type="PIRNR" id="PIRNR006404"/>
    </source>
</evidence>
<feature type="binding site" evidence="16">
    <location>
        <position position="166"/>
    </location>
    <ligand>
        <name>Zn(2+)</name>
        <dbReference type="ChEBI" id="CHEBI:29105"/>
        <note>catalytic</note>
    </ligand>
</feature>
<evidence type="ECO:0000259" key="18">
    <source>
        <dbReference type="PROSITE" id="PS51371"/>
    </source>
</evidence>
<evidence type="ECO:0000256" key="9">
    <source>
        <dbReference type="ARBA" id="ARBA00022833"/>
    </source>
</evidence>
<dbReference type="PROSITE" id="PS51371">
    <property type="entry name" value="CBS"/>
    <property type="match status" value="2"/>
</dbReference>
<keyword evidence="11 14" id="KW-0482">Metalloprotease</keyword>
<feature type="domain" description="CBS" evidence="18">
    <location>
        <begin position="252"/>
        <end position="309"/>
    </location>
</feature>